<gene>
    <name evidence="1" type="primary">sycd9</name>
    <name evidence="1" type="ORF">CSEC_2180</name>
</gene>
<keyword evidence="2" id="KW-1185">Reference proteome</keyword>
<accession>A0A090D0V9</accession>
<dbReference type="RefSeq" id="WP_053332019.1">
    <property type="nucleotide sequence ID" value="NZ_CCEJ010000011.1"/>
</dbReference>
<dbReference type="OrthoDB" id="21769at2"/>
<dbReference type="SUPFAM" id="SSF48452">
    <property type="entry name" value="TPR-like"/>
    <property type="match status" value="1"/>
</dbReference>
<dbReference type="eggNOG" id="COG0457">
    <property type="taxonomic scope" value="Bacteria"/>
</dbReference>
<sequence>MENIEEFEIPEEVVEKLKNPEVIQKHVEDGKTFQEILEFSAEKMEKFYQHAKFLFDQSKYKEASEAFTFLTTLNPLIPNYWIGLGLSELSQEEYHGGLLSLAMAIMSDVANPLPHYYTALCYRALLQPESALLSLDLALMHAEEDEDLHKRATLLKEKIFEEKRKKRESS</sequence>
<protein>
    <submittedName>
        <fullName evidence="1">Type III secretion chaperone SycD/LcrH</fullName>
    </submittedName>
</protein>
<dbReference type="EMBL" id="CCEJ010000011">
    <property type="protein sequence ID" value="CDR34986.1"/>
    <property type="molecule type" value="Genomic_DNA"/>
</dbReference>
<dbReference type="PRINTS" id="PR01595">
    <property type="entry name" value="SYCDCHAPRONE"/>
</dbReference>
<comment type="caution">
    <text evidence="1">The sequence shown here is derived from an EMBL/GenBank/DDBJ whole genome shotgun (WGS) entry which is preliminary data.</text>
</comment>
<name>A0A090D0V9_9BACT</name>
<evidence type="ECO:0000313" key="2">
    <source>
        <dbReference type="Proteomes" id="UP000031552"/>
    </source>
</evidence>
<dbReference type="InterPro" id="IPR011990">
    <property type="entry name" value="TPR-like_helical_dom_sf"/>
</dbReference>
<reference evidence="1" key="2">
    <citation type="submission" date="2014-09" db="EMBL/GenBank/DDBJ databases">
        <title>Criblamydia sequanensis harbors a mega-plasmid encoding arsenite resistance.</title>
        <authorList>
            <person name="Bertelli C."/>
            <person name="Goesmann A."/>
            <person name="Greub G."/>
        </authorList>
    </citation>
    <scope>NUCLEOTIDE SEQUENCE [LARGE SCALE GENOMIC DNA]</scope>
    <source>
        <strain evidence="1">CRIB-18</strain>
    </source>
</reference>
<dbReference type="Gene3D" id="1.25.40.10">
    <property type="entry name" value="Tetratricopeptide repeat domain"/>
    <property type="match status" value="1"/>
</dbReference>
<reference evidence="1" key="1">
    <citation type="submission" date="2013-12" db="EMBL/GenBank/DDBJ databases">
        <authorList>
            <person name="Linke B."/>
        </authorList>
    </citation>
    <scope>NUCLEOTIDE SEQUENCE [LARGE SCALE GENOMIC DNA]</scope>
    <source>
        <strain evidence="1">CRIB-18</strain>
    </source>
</reference>
<proteinExistence type="predicted"/>
<dbReference type="Proteomes" id="UP000031552">
    <property type="component" value="Unassembled WGS sequence"/>
</dbReference>
<dbReference type="InterPro" id="IPR005415">
    <property type="entry name" value="T3SS_Ca_resp_chp_LcrH/SycD"/>
</dbReference>
<evidence type="ECO:0000313" key="1">
    <source>
        <dbReference type="EMBL" id="CDR34986.1"/>
    </source>
</evidence>
<dbReference type="AlphaFoldDB" id="A0A090D0V9"/>
<dbReference type="STRING" id="1437425.CSEC_2180"/>
<organism evidence="1 2">
    <name type="scientific">Candidatus Criblamydia sequanensis CRIB-18</name>
    <dbReference type="NCBI Taxonomy" id="1437425"/>
    <lineage>
        <taxon>Bacteria</taxon>
        <taxon>Pseudomonadati</taxon>
        <taxon>Chlamydiota</taxon>
        <taxon>Chlamydiia</taxon>
        <taxon>Parachlamydiales</taxon>
        <taxon>Candidatus Criblamydiaceae</taxon>
        <taxon>Candidatus Criblamydia</taxon>
    </lineage>
</organism>